<dbReference type="AlphaFoldDB" id="I3SAN2"/>
<organism evidence="1">
    <name type="scientific">Medicago truncatula</name>
    <name type="common">Barrel medic</name>
    <name type="synonym">Medicago tribuloides</name>
    <dbReference type="NCBI Taxonomy" id="3880"/>
    <lineage>
        <taxon>Eukaryota</taxon>
        <taxon>Viridiplantae</taxon>
        <taxon>Streptophyta</taxon>
        <taxon>Embryophyta</taxon>
        <taxon>Tracheophyta</taxon>
        <taxon>Spermatophyta</taxon>
        <taxon>Magnoliopsida</taxon>
        <taxon>eudicotyledons</taxon>
        <taxon>Gunneridae</taxon>
        <taxon>Pentapetalae</taxon>
        <taxon>rosids</taxon>
        <taxon>fabids</taxon>
        <taxon>Fabales</taxon>
        <taxon>Fabaceae</taxon>
        <taxon>Papilionoideae</taxon>
        <taxon>50 kb inversion clade</taxon>
        <taxon>NPAAA clade</taxon>
        <taxon>Hologalegina</taxon>
        <taxon>IRL clade</taxon>
        <taxon>Trifolieae</taxon>
        <taxon>Medicago</taxon>
    </lineage>
</organism>
<name>I3SAN2_MEDTR</name>
<reference evidence="1" key="1">
    <citation type="submission" date="2012-05" db="EMBL/GenBank/DDBJ databases">
        <authorList>
            <person name="Krishnakumar V."/>
            <person name="Cheung F."/>
            <person name="Xiao Y."/>
            <person name="Chan A."/>
            <person name="Moskal W.A."/>
            <person name="Town C.D."/>
        </authorList>
    </citation>
    <scope>NUCLEOTIDE SEQUENCE</scope>
</reference>
<accession>I3SAN2</accession>
<sequence length="107" mass="11861">MAEASSLGSDNRTSCLMKHGVNFIPIFHLQLIGSLFSTETTPIKEKSNGVEIHRLTITVSIHKLFQLSVPLDPEEHFITILTLDLEVDVSTTCFWLLVFLVVGSSCT</sequence>
<protein>
    <submittedName>
        <fullName evidence="1">Uncharacterized protein</fullName>
    </submittedName>
</protein>
<evidence type="ECO:0000313" key="1">
    <source>
        <dbReference type="EMBL" id="AFK37324.1"/>
    </source>
</evidence>
<proteinExistence type="evidence at transcript level"/>
<dbReference type="EMBL" id="BT137529">
    <property type="protein sequence ID" value="AFK37324.1"/>
    <property type="molecule type" value="mRNA"/>
</dbReference>